<dbReference type="PROSITE" id="PS51272">
    <property type="entry name" value="SLH"/>
    <property type="match status" value="1"/>
</dbReference>
<reference evidence="3 4" key="1">
    <citation type="submission" date="2018-11" db="EMBL/GenBank/DDBJ databases">
        <title>Whole genome sequencing of an environmental sample.</title>
        <authorList>
            <person name="Sarangi A.N."/>
            <person name="Singh D."/>
            <person name="Tripathy S."/>
        </authorList>
    </citation>
    <scope>NUCLEOTIDE SEQUENCE [LARGE SCALE GENOMIC DNA]</scope>
    <source>
        <strain evidence="3 4">Lakshadweep</strain>
    </source>
</reference>
<evidence type="ECO:0000256" key="1">
    <source>
        <dbReference type="SAM" id="MobiDB-lite"/>
    </source>
</evidence>
<dbReference type="AlphaFoldDB" id="A0A4Q7E668"/>
<dbReference type="InterPro" id="IPR001119">
    <property type="entry name" value="SLH_dom"/>
</dbReference>
<proteinExistence type="predicted"/>
<accession>A0A4Q7E668</accession>
<gene>
    <name evidence="3" type="ORF">DYY88_07275</name>
</gene>
<keyword evidence="4" id="KW-1185">Reference proteome</keyword>
<organism evidence="3 4">
    <name type="scientific">Leptolyngbya iicbica LK</name>
    <dbReference type="NCBI Taxonomy" id="2294035"/>
    <lineage>
        <taxon>Bacteria</taxon>
        <taxon>Bacillati</taxon>
        <taxon>Cyanobacteriota</taxon>
        <taxon>Cyanophyceae</taxon>
        <taxon>Leptolyngbyales</taxon>
        <taxon>Leptolyngbyaceae</taxon>
        <taxon>Leptolyngbya group</taxon>
        <taxon>Leptolyngbya</taxon>
        <taxon>Leptolyngbya iicbica</taxon>
    </lineage>
</organism>
<dbReference type="Proteomes" id="UP000292459">
    <property type="component" value="Unassembled WGS sequence"/>
</dbReference>
<comment type="caution">
    <text evidence="3">The sequence shown here is derived from an EMBL/GenBank/DDBJ whole genome shotgun (WGS) entry which is preliminary data.</text>
</comment>
<feature type="region of interest" description="Disordered" evidence="1">
    <location>
        <begin position="115"/>
        <end position="148"/>
    </location>
</feature>
<name>A0A4Q7E668_9CYAN</name>
<feature type="domain" description="SLH" evidence="2">
    <location>
        <begin position="417"/>
        <end position="480"/>
    </location>
</feature>
<evidence type="ECO:0000259" key="2">
    <source>
        <dbReference type="PROSITE" id="PS51272"/>
    </source>
</evidence>
<dbReference type="OrthoDB" id="500092at2"/>
<protein>
    <recommendedName>
        <fullName evidence="2">SLH domain-containing protein</fullName>
    </recommendedName>
</protein>
<sequence>MRYGDANYQEAGMTVASSLTVRQLGILRPAHRETVFCQTLVVGNSVAAYTATLAILQAGGQVCWAQAGKSNGGATWPEQLRLQPATSYFSWRLGRRISPWEEGTVMSQSQQTFWTQGRSRPALRATPPEVASDNFEATSAPSPPHTRDSQFRQAIAPYLQNQQLMLIPQGRPIRVLYSQQRQQRRVHQVVFYDVTTQQQFQVHARLILDATAGARLQQDLAVASAATLIPEHEITVDEAIAPQRHEARGVFFTDSVALVMATGTSSGAKPHPVSVPLRSLILQNTEGFLNVSMPGCEPQLRPLFAHPRAQWALGEAAGQIAARAAQLGSLQALRQSPHWAWRLQQTLVRQGIPIFAFDDVALDDPDFEAIQMVAIADVVRTMRRRDLSFRPTTPITKAVLASALARLPQSPMPSPDAKAPLADVSANHWAKSAIQTAIANHTLTPEADTTFAPSKVLTKRQLWQVIQPLLPPSITVPLFSLDDTPARRRHLSRSLYPILQAQLSD</sequence>
<evidence type="ECO:0000313" key="4">
    <source>
        <dbReference type="Proteomes" id="UP000292459"/>
    </source>
</evidence>
<evidence type="ECO:0000313" key="3">
    <source>
        <dbReference type="EMBL" id="RZM78600.1"/>
    </source>
</evidence>
<dbReference type="EMBL" id="QVFV01000002">
    <property type="protein sequence ID" value="RZM78600.1"/>
    <property type="molecule type" value="Genomic_DNA"/>
</dbReference>